<evidence type="ECO:0000256" key="6">
    <source>
        <dbReference type="SAM" id="Coils"/>
    </source>
</evidence>
<reference evidence="9 10" key="1">
    <citation type="journal article" date="2022" name="bioRxiv">
        <title>Genomics of Preaxostyla Flagellates Illuminates Evolutionary Transitions and the Path Towards Mitochondrial Loss.</title>
        <authorList>
            <person name="Novak L.V.F."/>
            <person name="Treitli S.C."/>
            <person name="Pyrih J."/>
            <person name="Halakuc P."/>
            <person name="Pipaliya S.V."/>
            <person name="Vacek V."/>
            <person name="Brzon O."/>
            <person name="Soukal P."/>
            <person name="Eme L."/>
            <person name="Dacks J.B."/>
            <person name="Karnkowska A."/>
            <person name="Elias M."/>
            <person name="Hampl V."/>
        </authorList>
    </citation>
    <scope>NUCLEOTIDE SEQUENCE [LARGE SCALE GENOMIC DNA]</scope>
    <source>
        <strain evidence="9">NAU3</strain>
        <tissue evidence="9">Gut</tissue>
    </source>
</reference>
<evidence type="ECO:0000313" key="9">
    <source>
        <dbReference type="EMBL" id="KAK2946475.1"/>
    </source>
</evidence>
<evidence type="ECO:0000256" key="2">
    <source>
        <dbReference type="ARBA" id="ARBA00022679"/>
    </source>
</evidence>
<keyword evidence="4 9" id="KW-0418">Kinase</keyword>
<proteinExistence type="predicted"/>
<feature type="compositionally biased region" description="Basic and acidic residues" evidence="7">
    <location>
        <begin position="1914"/>
        <end position="1941"/>
    </location>
</feature>
<dbReference type="PANTHER" id="PTHR43671:SF13">
    <property type="entry name" value="SERINE_THREONINE-PROTEIN KINASE NEK2"/>
    <property type="match status" value="1"/>
</dbReference>
<gene>
    <name evidence="9" type="ORF">BLNAU_18580</name>
</gene>
<comment type="caution">
    <text evidence="9">The sequence shown here is derived from an EMBL/GenBank/DDBJ whole genome shotgun (WGS) entry which is preliminary data.</text>
</comment>
<feature type="region of interest" description="Disordered" evidence="7">
    <location>
        <begin position="788"/>
        <end position="814"/>
    </location>
</feature>
<dbReference type="EMBL" id="JARBJD010000227">
    <property type="protein sequence ID" value="KAK2946475.1"/>
    <property type="molecule type" value="Genomic_DNA"/>
</dbReference>
<protein>
    <recommendedName>
        <fullName evidence="1">non-specific serine/threonine protein kinase</fullName>
        <ecNumber evidence="1">2.7.11.1</ecNumber>
    </recommendedName>
</protein>
<feature type="region of interest" description="Disordered" evidence="7">
    <location>
        <begin position="1189"/>
        <end position="1319"/>
    </location>
</feature>
<organism evidence="9 10">
    <name type="scientific">Blattamonas nauphoetae</name>
    <dbReference type="NCBI Taxonomy" id="2049346"/>
    <lineage>
        <taxon>Eukaryota</taxon>
        <taxon>Metamonada</taxon>
        <taxon>Preaxostyla</taxon>
        <taxon>Oxymonadida</taxon>
        <taxon>Blattamonas</taxon>
    </lineage>
</organism>
<keyword evidence="6" id="KW-0175">Coiled coil</keyword>
<name>A0ABQ9X3X3_9EUKA</name>
<evidence type="ECO:0000256" key="4">
    <source>
        <dbReference type="ARBA" id="ARBA00022777"/>
    </source>
</evidence>
<evidence type="ECO:0000256" key="5">
    <source>
        <dbReference type="ARBA" id="ARBA00022840"/>
    </source>
</evidence>
<feature type="compositionally biased region" description="Polar residues" evidence="7">
    <location>
        <begin position="1211"/>
        <end position="1220"/>
    </location>
</feature>
<dbReference type="Pfam" id="PF00069">
    <property type="entry name" value="Pkinase"/>
    <property type="match status" value="2"/>
</dbReference>
<dbReference type="Proteomes" id="UP001281761">
    <property type="component" value="Unassembled WGS sequence"/>
</dbReference>
<sequence>MTSKLDVITPPGYSKPKKISSGAFGQVLKVTHEGNGIEYAVKVLPMLKEGDKERVSREVEMLTRFAHARIVRLHESIDMGGHQAIVMELGTRSLKDLISEYESRGELIPLPLTVMILTDICEGLLWMHTHPSGSTAHGDLKPENVLLRENNRAFLCDLGGSAPLDQKMTSTIGELGTFEYNSPERVMDSKGLATAASDVWSLGVLAYRLVTGRQLFEGLQLFQLSVALHTFDETRIPSTIPASVRAVLVKMLEPNVALRATSRGLLDGGLLEGMLGSSTDLSRMKSIQLATVVSEIKESLNDAEVQERTMELSMEKAKLLLETRELEGRLRSLQMSLQQTRSRNVELETEEECERRQQLHATPLSPITISAEDNVLSTRLEMPTLQFLKDEERKRDETSYYAVSGNTITRTGVDKDQEWSTTLFEERITKGVVSVAITVLAMPKAEDSKEGLMFGLVDAHSRELESYDRLGERIPNSIALAPRKGRLHIKLPSTKHMDKTFPIAAQMKEGDRVMLEVDLDARPRTAVFIINGNVPLTFVSGLPPSIRFGLSMKNEGVSVRFDGMSRLKRATPLRRVNEIKWNAEDLRDSENMYMNGMRSSVLTVQTQMPPLIFSDPSHFVVKENRILSTGLATKENNGRIESTSSSFFLSEPISDGIVAISFTYLMDPDSSPLFFGLLDASMPIPNKGQTLGLIHNSIALSSHRRLYSTTEKRQKEIKVSDPIGSCDTVVIEINMDSYPRTAQFFINGTSTNVVVVKLPRSVRVGISTRDKGMQVRFNRITHLNRESPFTDQMDGMSWPTTEPPPATESNEDGKQTRQVIAMKLPELIFTHKSHFTIRSNVLTRTEKGTDEKGRARPSTVLFSEPITKGVVSVTFAVLMLAESVEEEYGSILFGLLDSSAAVPPLEQVLGMDVKHSIGLSTNGLLHVFNQTKLKGSFSYKISKKDRVVMEVNMDSTPRTVQFFRNGKAGKCYVSGIPESVRIGFSADVMGTSLEIPSIIHSTQATPLSDKMKEIKWNDTKESLSGRDRFLYGSIRREADVMMPALITRTPEHFKIEGNVITRTAFGSIGLDTPFSTVMLDGVVKKKIKSVAVTILALPETQPSFALCSSDGMISRIDWKTKTQHCHSPLRVGDQVVLGVNTLSDETLARFFVNGMAGQNEISQSYPSQRIGFSLAGPGTSIRIDAITEFGEPSQTMPNPTPKPKTKESQPVPKQSQNVANPTPKAKTKKTQSMPKQSQNVTNPLHKPKTKKSQAMPKQSQNVANPAPKAKTKKSQPKPKQTQNGSKPTPKPKTKNSKKEKSLRRIGIHPTDRSHRQRNGVFKTRSMMILPDGCNEGAFGQVLKVTHEGSGVKYAVKVLPMLKEGDKERVSHEVEMLTRDLGGSATLDQQMTSSIGELGTFEYNSPERVMDSKGLATAASDVWSLGVLAYRMVTGRGLFSGVSLLQLGSVLEKFNESRIPTTIAASVRAVLVKMLEPNVTLRATTSALLDGGLLEGMLGVSTDLSRMKSIQLATFVNEIKESLNDAEVQEKMMELSYFFGSVQIQRKDYCSIAFAPKNGSLHAKLPSTKQTEKKIPISARMSEGDRVVLEVDMDARPRTAVFIINGIVPLAFVSGLPPSIRFGLSMKNEGVSVRFDGMSRLKRATPLRRVNEIKWNPEDLRDRYDMYMNGMRSSVLTVQTQMPSLDFTDPSHFRVDDNRITSNCFPTIEENGKIEPTWSSFFLSEPISEGIVAISFTYLMDEETSYPTLYGLIDANEPLQDKRHTLGEYTSSIGLSSDGRLQFLTSEGQKKIQVSSYFNTCQPLIVEVNMDSNPRTAQFFVDRKQANVVVIDLPESVRVGYSTKDRGVSVRFDRITHLNRGTPFTDQMNVVEWPAAEPFQAEESKNNNEEERTFRVKEKDEKDRVDEDSIDDNANPEKMRSEKNEEHIDHSSEQMMENARDEAESDDDSGDDSDEEKRHCEGDSDDEDEGADGLKKKRILPTMKLPELLFTNKTHFTIRNSVLTRTEKGTDEKGRAKQSTVLISEPITKGVVSVTFVVLTIAESGEEKGSIHFGLLDSSAAVPKLGRVLGKNVKHSIGLSTIGRLYVFNQIKLEKYECYHLKKDCIVMEVNMDSTPRTVQFFRNGEALDYYLSGIPESVRIGFSADVMGTSVQITSIIHSTQATPLSNKIKEISWTDTEESYQERKKNHFKLIRREADVTMPALLFRNPEHFKIEGNVITRTAFDFNGIDSPFSTVMLDGVVTKKIKSVAVTILALPQTEHSCGTVLIGCMWEHLQIPKSPKGLGIGKKYSCALCSIDGMTYVLGKTEHSDPCHSPLRIGDQVVLEVNTRSKPDISRFFVNGKAGQNDVSDFNQNQRIGFSLAGPGTSIRIDAITELDEPSQNVTRVADNTKTNESEDIDKARSSCRLCQIF</sequence>
<dbReference type="Gene3D" id="3.30.200.20">
    <property type="entry name" value="Phosphorylase Kinase, domain 1"/>
    <property type="match status" value="1"/>
</dbReference>
<feature type="compositionally biased region" description="Low complexity" evidence="7">
    <location>
        <begin position="1277"/>
        <end position="1287"/>
    </location>
</feature>
<evidence type="ECO:0000313" key="10">
    <source>
        <dbReference type="Proteomes" id="UP001281761"/>
    </source>
</evidence>
<keyword evidence="10" id="KW-1185">Reference proteome</keyword>
<dbReference type="GO" id="GO:0016301">
    <property type="term" value="F:kinase activity"/>
    <property type="evidence" value="ECO:0007669"/>
    <property type="project" value="UniProtKB-KW"/>
</dbReference>
<dbReference type="CDD" id="cd14014">
    <property type="entry name" value="STKc_PknB_like"/>
    <property type="match status" value="1"/>
</dbReference>
<dbReference type="EC" id="2.7.11.1" evidence="1"/>
<evidence type="ECO:0000259" key="8">
    <source>
        <dbReference type="PROSITE" id="PS50011"/>
    </source>
</evidence>
<evidence type="ECO:0000256" key="1">
    <source>
        <dbReference type="ARBA" id="ARBA00012513"/>
    </source>
</evidence>
<dbReference type="PANTHER" id="PTHR43671">
    <property type="entry name" value="SERINE/THREONINE-PROTEIN KINASE NEK"/>
    <property type="match status" value="1"/>
</dbReference>
<feature type="domain" description="Protein kinase" evidence="8">
    <location>
        <begin position="13"/>
        <end position="271"/>
    </location>
</feature>
<keyword evidence="5" id="KW-0067">ATP-binding</keyword>
<dbReference type="InterPro" id="IPR000719">
    <property type="entry name" value="Prot_kinase_dom"/>
</dbReference>
<dbReference type="PROSITE" id="PS50011">
    <property type="entry name" value="PROTEIN_KINASE_DOM"/>
    <property type="match status" value="2"/>
</dbReference>
<evidence type="ECO:0000256" key="3">
    <source>
        <dbReference type="ARBA" id="ARBA00022741"/>
    </source>
</evidence>
<feature type="compositionally biased region" description="Acidic residues" evidence="7">
    <location>
        <begin position="1942"/>
        <end position="1953"/>
    </location>
</feature>
<dbReference type="SUPFAM" id="SSF56112">
    <property type="entry name" value="Protein kinase-like (PK-like)"/>
    <property type="match status" value="2"/>
</dbReference>
<feature type="compositionally biased region" description="Polar residues" evidence="7">
    <location>
        <begin position="1231"/>
        <end position="1242"/>
    </location>
</feature>
<feature type="region of interest" description="Disordered" evidence="7">
    <location>
        <begin position="1876"/>
        <end position="1976"/>
    </location>
</feature>
<feature type="compositionally biased region" description="Basic residues" evidence="7">
    <location>
        <begin position="1289"/>
        <end position="1306"/>
    </location>
</feature>
<dbReference type="InterPro" id="IPR011009">
    <property type="entry name" value="Kinase-like_dom_sf"/>
</dbReference>
<feature type="compositionally biased region" description="Basic and acidic residues" evidence="7">
    <location>
        <begin position="1881"/>
        <end position="1906"/>
    </location>
</feature>
<feature type="domain" description="Protein kinase" evidence="8">
    <location>
        <begin position="1230"/>
        <end position="1493"/>
    </location>
</feature>
<accession>A0ABQ9X3X3</accession>
<dbReference type="Gene3D" id="1.10.510.10">
    <property type="entry name" value="Transferase(Phosphotransferase) domain 1"/>
    <property type="match status" value="2"/>
</dbReference>
<keyword evidence="3" id="KW-0547">Nucleotide-binding</keyword>
<evidence type="ECO:0000256" key="7">
    <source>
        <dbReference type="SAM" id="MobiDB-lite"/>
    </source>
</evidence>
<keyword evidence="2" id="KW-0808">Transferase</keyword>
<feature type="coiled-coil region" evidence="6">
    <location>
        <begin position="323"/>
        <end position="357"/>
    </location>
</feature>
<dbReference type="InterPro" id="IPR050660">
    <property type="entry name" value="NEK_Ser/Thr_kinase"/>
</dbReference>
<dbReference type="SMART" id="SM00220">
    <property type="entry name" value="S_TKc"/>
    <property type="match status" value="1"/>
</dbReference>